<sequence length="103" mass="11582">MNEVDPAPALRALREQFPHWAFLFNPLTQRWFALRGNATTLVANTPEQLADYIQHIQPQPAPNPRDQQRPAGHTPPKTTQPATPRPDPHAPGPATSRSTRPRR</sequence>
<gene>
    <name evidence="2" type="ORF">SAMN04489712_12822</name>
</gene>
<keyword evidence="3" id="KW-1185">Reference proteome</keyword>
<accession>A0A1H6E214</accession>
<dbReference type="EMBL" id="FNVO01000028">
    <property type="protein sequence ID" value="SEG91046.1"/>
    <property type="molecule type" value="Genomic_DNA"/>
</dbReference>
<evidence type="ECO:0000313" key="2">
    <source>
        <dbReference type="EMBL" id="SEG91046.1"/>
    </source>
</evidence>
<dbReference type="Proteomes" id="UP000236723">
    <property type="component" value="Unassembled WGS sequence"/>
</dbReference>
<dbReference type="RefSeq" id="WP_146087634.1">
    <property type="nucleotide sequence ID" value="NZ_FNVO01000028.1"/>
</dbReference>
<evidence type="ECO:0000256" key="1">
    <source>
        <dbReference type="SAM" id="MobiDB-lite"/>
    </source>
</evidence>
<protein>
    <submittedName>
        <fullName evidence="2">Uncharacterized protein</fullName>
    </submittedName>
</protein>
<proteinExistence type="predicted"/>
<organism evidence="2 3">
    <name type="scientific">Thermomonospora echinospora</name>
    <dbReference type="NCBI Taxonomy" id="1992"/>
    <lineage>
        <taxon>Bacteria</taxon>
        <taxon>Bacillati</taxon>
        <taxon>Actinomycetota</taxon>
        <taxon>Actinomycetes</taxon>
        <taxon>Streptosporangiales</taxon>
        <taxon>Thermomonosporaceae</taxon>
        <taxon>Thermomonospora</taxon>
    </lineage>
</organism>
<dbReference type="OrthoDB" id="3483839at2"/>
<feature type="region of interest" description="Disordered" evidence="1">
    <location>
        <begin position="57"/>
        <end position="103"/>
    </location>
</feature>
<evidence type="ECO:0000313" key="3">
    <source>
        <dbReference type="Proteomes" id="UP000236723"/>
    </source>
</evidence>
<reference evidence="3" key="1">
    <citation type="submission" date="2016-10" db="EMBL/GenBank/DDBJ databases">
        <authorList>
            <person name="Varghese N."/>
            <person name="Submissions S."/>
        </authorList>
    </citation>
    <scope>NUCLEOTIDE SEQUENCE [LARGE SCALE GENOMIC DNA]</scope>
    <source>
        <strain evidence="3">DSM 43163</strain>
    </source>
</reference>
<name>A0A1H6E214_9ACTN</name>
<dbReference type="AlphaFoldDB" id="A0A1H6E214"/>